<keyword evidence="3" id="KW-1185">Reference proteome</keyword>
<dbReference type="CDD" id="cd03114">
    <property type="entry name" value="MMAA-like"/>
    <property type="match status" value="1"/>
</dbReference>
<evidence type="ECO:0000313" key="3">
    <source>
        <dbReference type="Proteomes" id="UP000000263"/>
    </source>
</evidence>
<dbReference type="GO" id="GO:0005525">
    <property type="term" value="F:GTP binding"/>
    <property type="evidence" value="ECO:0007669"/>
    <property type="project" value="InterPro"/>
</dbReference>
<dbReference type="GO" id="GO:0003924">
    <property type="term" value="F:GTPase activity"/>
    <property type="evidence" value="ECO:0007669"/>
    <property type="project" value="InterPro"/>
</dbReference>
<dbReference type="PANTHER" id="PTHR23408">
    <property type="entry name" value="METHYLMALONYL-COA MUTASE"/>
    <property type="match status" value="1"/>
</dbReference>
<name>A7NQR3_ROSCS</name>
<dbReference type="EMBL" id="CP000804">
    <property type="protein sequence ID" value="ABU59909.1"/>
    <property type="molecule type" value="Genomic_DNA"/>
</dbReference>
<dbReference type="NCBIfam" id="TIGR00750">
    <property type="entry name" value="lao"/>
    <property type="match status" value="1"/>
</dbReference>
<evidence type="ECO:0000256" key="1">
    <source>
        <dbReference type="ARBA" id="ARBA00009625"/>
    </source>
</evidence>
<protein>
    <submittedName>
        <fullName evidence="2">LAO/AO transport system ATPase</fullName>
    </submittedName>
</protein>
<dbReference type="PANTHER" id="PTHR23408:SF3">
    <property type="entry name" value="METHYLMALONIC ACIDURIA TYPE A PROTEIN, MITOCHONDRIAL"/>
    <property type="match status" value="1"/>
</dbReference>
<dbReference type="InterPro" id="IPR005129">
    <property type="entry name" value="GTPase_ArgK"/>
</dbReference>
<dbReference type="SUPFAM" id="SSF52540">
    <property type="entry name" value="P-loop containing nucleoside triphosphate hydrolases"/>
    <property type="match status" value="1"/>
</dbReference>
<sequence>MSNGQHSASSEAMPFGLSVVEGVTGGHDGLPGQQVHALAAPPSPRRRLLTLDEYVAGVRGGDRSILARAITLIESNAPAHMALAQEVLRALLPYTGGALRVGITGVPGVGKSTFIEALGMMLCERGHRVAVLAVDPSSSISRGSILGDKTRMERLSRHPNAYIRPSPTGGSLGGVARKSRETLLLCEAAGFDIVLVETVGVGQSEIAVRGMVDFFLLLMLAGAGDELQGIKKGIIELADALLITKADGDNRARALAAQAEYTHALRYLTPATEGWRPRAYICSAQTGEGIAEIWREIERFRDETTASGVFAARRRDQARDWVYTLIEDHLRTRFFGHPVVQGQLPAIEQAVVEGTLPVTTAVQTLIQAFESALQGEGTGS</sequence>
<accession>A7NQR3</accession>
<dbReference type="NCBIfam" id="NF006958">
    <property type="entry name" value="PRK09435.1"/>
    <property type="match status" value="1"/>
</dbReference>
<dbReference type="STRING" id="383372.Rcas_3873"/>
<dbReference type="Gene3D" id="1.10.287.130">
    <property type="match status" value="1"/>
</dbReference>
<dbReference type="KEGG" id="rca:Rcas_3873"/>
<comment type="similarity">
    <text evidence="1">Belongs to the SIMIBI class G3E GTPase family. ArgK/MeaB subfamily.</text>
</comment>
<dbReference type="Pfam" id="PF03308">
    <property type="entry name" value="MeaB"/>
    <property type="match status" value="1"/>
</dbReference>
<dbReference type="AlphaFoldDB" id="A7NQR3"/>
<dbReference type="eggNOG" id="COG1703">
    <property type="taxonomic scope" value="Bacteria"/>
</dbReference>
<dbReference type="Gene3D" id="1.20.5.170">
    <property type="match status" value="1"/>
</dbReference>
<reference evidence="2 3" key="1">
    <citation type="submission" date="2007-08" db="EMBL/GenBank/DDBJ databases">
        <title>Complete sequence of Roseiflexus castenholzii DSM 13941.</title>
        <authorList>
            <consortium name="US DOE Joint Genome Institute"/>
            <person name="Copeland A."/>
            <person name="Lucas S."/>
            <person name="Lapidus A."/>
            <person name="Barry K."/>
            <person name="Glavina del Rio T."/>
            <person name="Dalin E."/>
            <person name="Tice H."/>
            <person name="Pitluck S."/>
            <person name="Thompson L.S."/>
            <person name="Brettin T."/>
            <person name="Bruce D."/>
            <person name="Detter J.C."/>
            <person name="Han C."/>
            <person name="Tapia R."/>
            <person name="Schmutz J."/>
            <person name="Larimer F."/>
            <person name="Land M."/>
            <person name="Hauser L."/>
            <person name="Kyrpides N."/>
            <person name="Mikhailova N."/>
            <person name="Bryant D.A."/>
            <person name="Hanada S."/>
            <person name="Tsukatani Y."/>
            <person name="Richardson P."/>
        </authorList>
    </citation>
    <scope>NUCLEOTIDE SEQUENCE [LARGE SCALE GENOMIC DNA]</scope>
    <source>
        <strain evidence="3">DSM 13941 / HLO8</strain>
    </source>
</reference>
<organism evidence="2 3">
    <name type="scientific">Roseiflexus castenholzii (strain DSM 13941 / HLO8)</name>
    <dbReference type="NCBI Taxonomy" id="383372"/>
    <lineage>
        <taxon>Bacteria</taxon>
        <taxon>Bacillati</taxon>
        <taxon>Chloroflexota</taxon>
        <taxon>Chloroflexia</taxon>
        <taxon>Chloroflexales</taxon>
        <taxon>Roseiflexineae</taxon>
        <taxon>Roseiflexaceae</taxon>
        <taxon>Roseiflexus</taxon>
    </lineage>
</organism>
<dbReference type="HOGENOM" id="CLU_043725_2_2_0"/>
<dbReference type="OrthoDB" id="9778292at2"/>
<evidence type="ECO:0000313" key="2">
    <source>
        <dbReference type="EMBL" id="ABU59909.1"/>
    </source>
</evidence>
<dbReference type="RefSeq" id="WP_012122332.1">
    <property type="nucleotide sequence ID" value="NC_009767.1"/>
</dbReference>
<proteinExistence type="inferred from homology"/>
<dbReference type="Proteomes" id="UP000000263">
    <property type="component" value="Chromosome"/>
</dbReference>
<dbReference type="InterPro" id="IPR027417">
    <property type="entry name" value="P-loop_NTPase"/>
</dbReference>
<dbReference type="Gene3D" id="3.40.50.300">
    <property type="entry name" value="P-loop containing nucleotide triphosphate hydrolases"/>
    <property type="match status" value="1"/>
</dbReference>
<gene>
    <name evidence="2" type="ordered locus">Rcas_3873</name>
</gene>
<dbReference type="GO" id="GO:0005737">
    <property type="term" value="C:cytoplasm"/>
    <property type="evidence" value="ECO:0007669"/>
    <property type="project" value="TreeGrafter"/>
</dbReference>